<evidence type="ECO:0000256" key="1">
    <source>
        <dbReference type="ARBA" id="ARBA00022729"/>
    </source>
</evidence>
<organism evidence="4 5">
    <name type="scientific">Pseudomarimonas salicorniae</name>
    <dbReference type="NCBI Taxonomy" id="2933270"/>
    <lineage>
        <taxon>Bacteria</taxon>
        <taxon>Pseudomonadati</taxon>
        <taxon>Pseudomonadota</taxon>
        <taxon>Gammaproteobacteria</taxon>
        <taxon>Lysobacterales</taxon>
        <taxon>Lysobacteraceae</taxon>
        <taxon>Pseudomarimonas</taxon>
    </lineage>
</organism>
<evidence type="ECO:0000313" key="4">
    <source>
        <dbReference type="EMBL" id="MCK7593704.1"/>
    </source>
</evidence>
<dbReference type="Proteomes" id="UP001431449">
    <property type="component" value="Unassembled WGS sequence"/>
</dbReference>
<evidence type="ECO:0000259" key="3">
    <source>
        <dbReference type="SMART" id="SM00429"/>
    </source>
</evidence>
<evidence type="ECO:0000256" key="2">
    <source>
        <dbReference type="SAM" id="SignalP"/>
    </source>
</evidence>
<comment type="caution">
    <text evidence="4">The sequence shown here is derived from an EMBL/GenBank/DDBJ whole genome shotgun (WGS) entry which is preliminary data.</text>
</comment>
<dbReference type="EMBL" id="JALNMH010000006">
    <property type="protein sequence ID" value="MCK7593704.1"/>
    <property type="molecule type" value="Genomic_DNA"/>
</dbReference>
<dbReference type="InterPro" id="IPR052387">
    <property type="entry name" value="Fibrocystin"/>
</dbReference>
<dbReference type="PANTHER" id="PTHR46769">
    <property type="entry name" value="POLYCYSTIC KIDNEY AND HEPATIC DISEASE 1 (AUTOSOMAL RECESSIVE)-LIKE 1"/>
    <property type="match status" value="1"/>
</dbReference>
<feature type="chain" id="PRO_5046741241" evidence="2">
    <location>
        <begin position="19"/>
        <end position="848"/>
    </location>
</feature>
<dbReference type="InterPro" id="IPR014756">
    <property type="entry name" value="Ig_E-set"/>
</dbReference>
<feature type="domain" description="IPT/TIG" evidence="3">
    <location>
        <begin position="111"/>
        <end position="207"/>
    </location>
</feature>
<dbReference type="SUPFAM" id="SSF81296">
    <property type="entry name" value="E set domains"/>
    <property type="match status" value="2"/>
</dbReference>
<dbReference type="CDD" id="cd00102">
    <property type="entry name" value="IPT"/>
    <property type="match status" value="1"/>
</dbReference>
<dbReference type="InterPro" id="IPR013783">
    <property type="entry name" value="Ig-like_fold"/>
</dbReference>
<dbReference type="PANTHER" id="PTHR46769:SF2">
    <property type="entry name" value="FIBROCYSTIN-L ISOFORM 2 PRECURSOR-RELATED"/>
    <property type="match status" value="1"/>
</dbReference>
<dbReference type="RefSeq" id="WP_248208254.1">
    <property type="nucleotide sequence ID" value="NZ_JALNMH010000006.1"/>
</dbReference>
<keyword evidence="5" id="KW-1185">Reference proteome</keyword>
<sequence>MIASCALLLLASMQTSVAAPSIDFLDPASGSTVGGNFVTINGSEFGPQQSDILSVTFGGVEVQSFELLTIAEPGTQIGVVTPAHPAGTVDVVVTLTGGVATKTAAFTYVDPPALSGVSPAIGSPAGGETLTIQGSNLATAYSVEFGTCTVDELFGPLCNPSNAATIGSKTDTEILVTAPALAEGSYDLLVATDYGATILANAYSTATATAVSNVTISTSPQTAGQAATVGVTFTSTRALSAGDTITVKLTGYSFPVGTTNVTAGAGLAPGTSLSGTVAAGATDTVVVTVGAGGTVAGSAATLGISATNPAAGTLAKAGLTVATSKDTIPVSSTADIVILPGPRATKLGVIQEVSGCVLGSACSSQPRIAIQDASGATVTSATQSVTLTYLSGTGTLSCSSNPVAAVGGVATFSGCSVNAQTSNLQVQASAPGLTSVNLAPITAVPTPPTLALVASGSVTTLIEDERLPASIRGLPSFVVIEYLRATGTLVFQASANTEAVEFTSSTNESLVGAEDIELETTGSSGTRYEFRYFAKGDANGQATLTFTARNAGGTHSVEVPITVTPVNDAPTATFHRPGADGLGSGITHFSLTPEQASMPLSVPGFLASVSPGPADEAGQSVSVSVVPVACNTSLPTIDMVTGDLYWESPGAGNFGLCLVDIQLRDDGGGNPNCPNLDTNESVEHGSCRSYRLSIVEKEEQIFALLLGQGPNPLFNLVDSKGSAAPPVLAFELTNRGSFLVEGARLQLSAPRGINSPTWTCSAPSGGCTPASGSGAVDALINVDAGESAVIVYSGSYDSSPFLTTRYTLTPPQNLAPGTVILTAPNNVELNPALTTSGVFYGSFEGSDR</sequence>
<accession>A0ABT0GGN4</accession>
<dbReference type="Gene3D" id="2.60.40.10">
    <property type="entry name" value="Immunoglobulins"/>
    <property type="match status" value="2"/>
</dbReference>
<protein>
    <submittedName>
        <fullName evidence="4">IPT/TIG domain-containing protein</fullName>
    </submittedName>
</protein>
<keyword evidence="1 2" id="KW-0732">Signal</keyword>
<reference evidence="4" key="1">
    <citation type="submission" date="2022-04" db="EMBL/GenBank/DDBJ databases">
        <title>Lysobacter sp. CAU 1642 isolated from sea sand.</title>
        <authorList>
            <person name="Kim W."/>
        </authorList>
    </citation>
    <scope>NUCLEOTIDE SEQUENCE</scope>
    <source>
        <strain evidence="4">CAU 1642</strain>
    </source>
</reference>
<dbReference type="InterPro" id="IPR002909">
    <property type="entry name" value="IPT_dom"/>
</dbReference>
<feature type="domain" description="IPT/TIG" evidence="3">
    <location>
        <begin position="19"/>
        <end position="109"/>
    </location>
</feature>
<proteinExistence type="predicted"/>
<dbReference type="SMART" id="SM00429">
    <property type="entry name" value="IPT"/>
    <property type="match status" value="2"/>
</dbReference>
<feature type="signal peptide" evidence="2">
    <location>
        <begin position="1"/>
        <end position="18"/>
    </location>
</feature>
<gene>
    <name evidence="4" type="ORF">M0G41_08485</name>
</gene>
<evidence type="ECO:0000313" key="5">
    <source>
        <dbReference type="Proteomes" id="UP001431449"/>
    </source>
</evidence>
<name>A0ABT0GGN4_9GAMM</name>
<dbReference type="Pfam" id="PF01833">
    <property type="entry name" value="TIG"/>
    <property type="match status" value="2"/>
</dbReference>